<organismHost>
    <name type="scientific">Homo sapiens</name>
    <name type="common">Human</name>
    <dbReference type="NCBI Taxonomy" id="9606"/>
</organismHost>
<name>Q3S7W2_HV1</name>
<sequence length="108" mass="12590">SPCYHFGHKTRAKRTLQRLCRSVLSSSQSCTSYTGCEKLDDMKHYWSKMQIQTVSPFSEHSEQGLHSKKCCQHAREWEARPSSKSFGLRQCVKYNIQTYCCMRGNFRG</sequence>
<dbReference type="EMBL" id="DQ155018">
    <property type="protein sequence ID" value="AAZ91544.1"/>
    <property type="molecule type" value="Genomic_DNA"/>
</dbReference>
<organism evidence="1">
    <name type="scientific">Human immunodeficiency virus type 1</name>
    <name type="common">HIV-1</name>
    <dbReference type="NCBI Taxonomy" id="11676"/>
    <lineage>
        <taxon>Viruses</taxon>
        <taxon>Riboviria</taxon>
        <taxon>Pararnavirae</taxon>
        <taxon>Artverviricota</taxon>
        <taxon>Revtraviricetes</taxon>
        <taxon>Ortervirales</taxon>
        <taxon>Retroviridae</taxon>
        <taxon>Orthoretrovirinae</taxon>
        <taxon>Lentivirus</taxon>
        <taxon>Lentivirus humimdef1</taxon>
    </lineage>
</organism>
<feature type="non-terminal residue" evidence="1">
    <location>
        <position position="108"/>
    </location>
</feature>
<gene>
    <name evidence="1" type="primary">gag</name>
</gene>
<protein>
    <submittedName>
        <fullName evidence="1">Gag protein</fullName>
    </submittedName>
</protein>
<reference evidence="1" key="1">
    <citation type="submission" date="2005-08" db="EMBL/GenBank/DDBJ databases">
        <title>Genomic Diversity of HIV-1 subtypes in Northern Kenya.</title>
        <authorList>
            <person name="Khamadi S.A."/>
            <person name="Ochieng W."/>
            <person name="Lihana R.W."/>
            <person name="Kiptoo M.K."/>
            <person name="Kinyua J.G."/>
            <person name="Lagat N."/>
            <person name="Muriuki J."/>
            <person name="Mwangi J."/>
            <person name="Pelle R."/>
            <person name="Muigai A."/>
            <person name="Carter J."/>
            <person name="Yamada R."/>
            <person name="Mpoke S."/>
        </authorList>
    </citation>
    <scope>NUCLEOTIDE SEQUENCE</scope>
    <source>
        <strain evidence="1">TLHC033</strain>
    </source>
</reference>
<feature type="non-terminal residue" evidence="1">
    <location>
        <position position="1"/>
    </location>
</feature>
<accession>Q3S7W2</accession>
<evidence type="ECO:0000313" key="1">
    <source>
        <dbReference type="EMBL" id="AAZ91544.1"/>
    </source>
</evidence>
<proteinExistence type="predicted"/>